<dbReference type="EMBL" id="AP019781">
    <property type="protein sequence ID" value="BBL68204.1"/>
    <property type="molecule type" value="Genomic_DNA"/>
</dbReference>
<name>A0ABM7H5Y9_9EURY</name>
<evidence type="ECO:0000256" key="1">
    <source>
        <dbReference type="SAM" id="Phobius"/>
    </source>
</evidence>
<feature type="transmembrane region" description="Helical" evidence="1">
    <location>
        <begin position="9"/>
        <end position="29"/>
    </location>
</feature>
<reference evidence="2 3" key="1">
    <citation type="submission" date="2019-06" db="EMBL/GenBank/DDBJ databases">
        <title>Complete genome sequence of Methanoculleus chikugoensis strain MG62.</title>
        <authorList>
            <person name="Asakawa S."/>
            <person name="Dianou D."/>
        </authorList>
    </citation>
    <scope>NUCLEOTIDE SEQUENCE [LARGE SCALE GENOMIC DNA]</scope>
    <source>
        <strain evidence="2 3">MG62</strain>
    </source>
</reference>
<dbReference type="Proteomes" id="UP000824969">
    <property type="component" value="Chromosome"/>
</dbReference>
<accession>A0ABM7H5Y9</accession>
<evidence type="ECO:0000313" key="3">
    <source>
        <dbReference type="Proteomes" id="UP000824969"/>
    </source>
</evidence>
<proteinExistence type="predicted"/>
<keyword evidence="1" id="KW-1133">Transmembrane helix</keyword>
<gene>
    <name evidence="2" type="ORF">MchiMG62_13850</name>
</gene>
<dbReference type="GeneID" id="80429021"/>
<organism evidence="2 3">
    <name type="scientific">Methanoculleus chikugoensis</name>
    <dbReference type="NCBI Taxonomy" id="118126"/>
    <lineage>
        <taxon>Archaea</taxon>
        <taxon>Methanobacteriati</taxon>
        <taxon>Methanobacteriota</taxon>
        <taxon>Stenosarchaea group</taxon>
        <taxon>Methanomicrobia</taxon>
        <taxon>Methanomicrobiales</taxon>
        <taxon>Methanomicrobiaceae</taxon>
        <taxon>Methanoculleus</taxon>
    </lineage>
</organism>
<keyword evidence="1" id="KW-0472">Membrane</keyword>
<keyword evidence="1" id="KW-0812">Transmembrane</keyword>
<evidence type="ECO:0000313" key="2">
    <source>
        <dbReference type="EMBL" id="BBL68204.1"/>
    </source>
</evidence>
<protein>
    <submittedName>
        <fullName evidence="2">Uncharacterized protein</fullName>
    </submittedName>
</protein>
<keyword evidence="3" id="KW-1185">Reference proteome</keyword>
<sequence>MSRRRGRALIYVMWVAIAVYIGVAIYVFWHFGFTKLPPPF</sequence>
<dbReference type="RefSeq" id="WP_280636141.1">
    <property type="nucleotide sequence ID" value="NZ_AP019781.1"/>
</dbReference>